<keyword evidence="2" id="KW-1185">Reference proteome</keyword>
<accession>A0ABN1AMG1</accession>
<evidence type="ECO:0000313" key="1">
    <source>
        <dbReference type="EMBL" id="GAA0480080.1"/>
    </source>
</evidence>
<name>A0ABN1AMG1_9ACTN</name>
<gene>
    <name evidence="1" type="ORF">GCM10009544_47550</name>
</gene>
<sequence length="127" mass="13330">MPMLSIHFDSAVIAHLANAGSDETIHVTLAPGIGAAATTPPPVVPRGALTGLLQAGLLAPGAVLTFHRYWANRFGRAVVTPDGQFAEAATGNVINSWTLWHLSDGRTLDDLRRELALDSSFGGYTPA</sequence>
<dbReference type="Proteomes" id="UP001499895">
    <property type="component" value="Unassembled WGS sequence"/>
</dbReference>
<evidence type="ECO:0000313" key="2">
    <source>
        <dbReference type="Proteomes" id="UP001499895"/>
    </source>
</evidence>
<organism evidence="1 2">
    <name type="scientific">Streptomyces stramineus</name>
    <dbReference type="NCBI Taxonomy" id="173861"/>
    <lineage>
        <taxon>Bacteria</taxon>
        <taxon>Bacillati</taxon>
        <taxon>Actinomycetota</taxon>
        <taxon>Actinomycetes</taxon>
        <taxon>Kitasatosporales</taxon>
        <taxon>Streptomycetaceae</taxon>
        <taxon>Streptomyces</taxon>
    </lineage>
</organism>
<comment type="caution">
    <text evidence="1">The sequence shown here is derived from an EMBL/GenBank/DDBJ whole genome shotgun (WGS) entry which is preliminary data.</text>
</comment>
<protein>
    <submittedName>
        <fullName evidence="1">DUF4357 domain-containing protein</fullName>
    </submittedName>
</protein>
<reference evidence="1 2" key="1">
    <citation type="journal article" date="2019" name="Int. J. Syst. Evol. Microbiol.">
        <title>The Global Catalogue of Microorganisms (GCM) 10K type strain sequencing project: providing services to taxonomists for standard genome sequencing and annotation.</title>
        <authorList>
            <consortium name="The Broad Institute Genomics Platform"/>
            <consortium name="The Broad Institute Genome Sequencing Center for Infectious Disease"/>
            <person name="Wu L."/>
            <person name="Ma J."/>
        </authorList>
    </citation>
    <scope>NUCLEOTIDE SEQUENCE [LARGE SCALE GENOMIC DNA]</scope>
    <source>
        <strain evidence="1 2">JCM 10649</strain>
    </source>
</reference>
<dbReference type="EMBL" id="BAAAHB010000065">
    <property type="protein sequence ID" value="GAA0480080.1"/>
    <property type="molecule type" value="Genomic_DNA"/>
</dbReference>
<proteinExistence type="predicted"/>